<evidence type="ECO:0000313" key="1">
    <source>
        <dbReference type="EMBL" id="CZS93928.1"/>
    </source>
</evidence>
<dbReference type="Proteomes" id="UP000178912">
    <property type="component" value="Unassembled WGS sequence"/>
</dbReference>
<accession>A0A1E1K768</accession>
<sequence>MAGRDYHPSSDRDQLASARSVSHNLFLPKSIVHTRSHDALESEAESKWRLSGHGMEIRLG</sequence>
<organism evidence="1 2">
    <name type="scientific">Rhynchosporium agropyri</name>
    <dbReference type="NCBI Taxonomy" id="914238"/>
    <lineage>
        <taxon>Eukaryota</taxon>
        <taxon>Fungi</taxon>
        <taxon>Dikarya</taxon>
        <taxon>Ascomycota</taxon>
        <taxon>Pezizomycotina</taxon>
        <taxon>Leotiomycetes</taxon>
        <taxon>Helotiales</taxon>
        <taxon>Ploettnerulaceae</taxon>
        <taxon>Rhynchosporium</taxon>
    </lineage>
</organism>
<dbReference type="EMBL" id="FJUX01000017">
    <property type="protein sequence ID" value="CZS93928.1"/>
    <property type="molecule type" value="Genomic_DNA"/>
</dbReference>
<evidence type="ECO:0000313" key="2">
    <source>
        <dbReference type="Proteomes" id="UP000178912"/>
    </source>
</evidence>
<proteinExistence type="predicted"/>
<dbReference type="AlphaFoldDB" id="A0A1E1K768"/>
<gene>
    <name evidence="1" type="ORF">RAG0_03985</name>
</gene>
<protein>
    <submittedName>
        <fullName evidence="1">Uncharacterized protein</fullName>
    </submittedName>
</protein>
<keyword evidence="2" id="KW-1185">Reference proteome</keyword>
<reference evidence="2" key="1">
    <citation type="submission" date="2016-03" db="EMBL/GenBank/DDBJ databases">
        <authorList>
            <person name="Guldener U."/>
        </authorList>
    </citation>
    <scope>NUCLEOTIDE SEQUENCE [LARGE SCALE GENOMIC DNA]</scope>
    <source>
        <strain evidence="2">04CH-RAC-A.6.1</strain>
    </source>
</reference>
<name>A0A1E1K768_9HELO</name>